<proteinExistence type="inferred from homology"/>
<comment type="caution">
    <text evidence="2">The sequence shown here is derived from an EMBL/GenBank/DDBJ whole genome shotgun (WGS) entry which is preliminary data.</text>
</comment>
<evidence type="ECO:0000313" key="3">
    <source>
        <dbReference type="Proteomes" id="UP000190188"/>
    </source>
</evidence>
<protein>
    <recommendedName>
        <fullName evidence="4">Transcriptional regulator</fullName>
    </recommendedName>
</protein>
<dbReference type="RefSeq" id="WP_078497884.1">
    <property type="nucleotide sequence ID" value="NZ_MSZX01000002.1"/>
</dbReference>
<organism evidence="2 3">
    <name type="scientific">Paenibacillus selenitireducens</name>
    <dbReference type="NCBI Taxonomy" id="1324314"/>
    <lineage>
        <taxon>Bacteria</taxon>
        <taxon>Bacillati</taxon>
        <taxon>Bacillota</taxon>
        <taxon>Bacilli</taxon>
        <taxon>Bacillales</taxon>
        <taxon>Paenibacillaceae</taxon>
        <taxon>Paenibacillus</taxon>
    </lineage>
</organism>
<keyword evidence="3" id="KW-1185">Reference proteome</keyword>
<dbReference type="OrthoDB" id="9795247at2"/>
<dbReference type="AlphaFoldDB" id="A0A1T2XL47"/>
<dbReference type="Gene3D" id="3.30.420.40">
    <property type="match status" value="2"/>
</dbReference>
<name>A0A1T2XL47_9BACL</name>
<evidence type="ECO:0000256" key="1">
    <source>
        <dbReference type="ARBA" id="ARBA00006479"/>
    </source>
</evidence>
<dbReference type="Pfam" id="PF00480">
    <property type="entry name" value="ROK"/>
    <property type="match status" value="1"/>
</dbReference>
<sequence length="300" mass="32098">MQTIGIDIGGTSIKGIVIDQQGQIAQEVKLPTEASLGKDHILEHVKSVIEQLLNNYPEIQAIGIGTAGRVDVLTGHIVYATDNLPGWHGFHVKDWAEAQFNRRTVVDNDANTALLGEHWLGAGRGYSNLTMITLGTGVGGANMVRSELYRGAHWNGGEYGHVIFVPHGRPCNCGFQGCIEQYISGTALVRSAREASQTSYESGHEVLADYVKGVPVIVEVVEEFIRNIAIVLHNIHIGMNPDAILIGGGIVEAKAVWWQKLEMVLASMGSTVTVLPALLGNQAGSIGAARYAMLGSGVQV</sequence>
<dbReference type="CDD" id="cd24068">
    <property type="entry name" value="ASKHA_NBD_ROK_FnNanK-like"/>
    <property type="match status" value="1"/>
</dbReference>
<dbReference type="PANTHER" id="PTHR18964:SF149">
    <property type="entry name" value="BIFUNCTIONAL UDP-N-ACETYLGLUCOSAMINE 2-EPIMERASE_N-ACETYLMANNOSAMINE KINASE"/>
    <property type="match status" value="1"/>
</dbReference>
<dbReference type="STRING" id="1324314.BVG16_07380"/>
<dbReference type="EMBL" id="MSZX01000002">
    <property type="protein sequence ID" value="OPA80538.1"/>
    <property type="molecule type" value="Genomic_DNA"/>
</dbReference>
<evidence type="ECO:0000313" key="2">
    <source>
        <dbReference type="EMBL" id="OPA80538.1"/>
    </source>
</evidence>
<gene>
    <name evidence="2" type="ORF">BVG16_07380</name>
</gene>
<comment type="similarity">
    <text evidence="1">Belongs to the ROK (NagC/XylR) family.</text>
</comment>
<evidence type="ECO:0008006" key="4">
    <source>
        <dbReference type="Google" id="ProtNLM"/>
    </source>
</evidence>
<accession>A0A1T2XL47</accession>
<dbReference type="SUPFAM" id="SSF53067">
    <property type="entry name" value="Actin-like ATPase domain"/>
    <property type="match status" value="1"/>
</dbReference>
<dbReference type="InterPro" id="IPR043129">
    <property type="entry name" value="ATPase_NBD"/>
</dbReference>
<reference evidence="2 3" key="1">
    <citation type="submission" date="2017-01" db="EMBL/GenBank/DDBJ databases">
        <title>Genome analysis of Paenibacillus selenitrireducens ES3-24.</title>
        <authorList>
            <person name="Xu D."/>
            <person name="Yao R."/>
            <person name="Zheng S."/>
        </authorList>
    </citation>
    <scope>NUCLEOTIDE SEQUENCE [LARGE SCALE GENOMIC DNA]</scope>
    <source>
        <strain evidence="2 3">ES3-24</strain>
    </source>
</reference>
<dbReference type="PANTHER" id="PTHR18964">
    <property type="entry name" value="ROK (REPRESSOR, ORF, KINASE) FAMILY"/>
    <property type="match status" value="1"/>
</dbReference>
<dbReference type="Proteomes" id="UP000190188">
    <property type="component" value="Unassembled WGS sequence"/>
</dbReference>
<dbReference type="InterPro" id="IPR000600">
    <property type="entry name" value="ROK"/>
</dbReference>